<dbReference type="AlphaFoldDB" id="A0A7I7Y992"/>
<evidence type="ECO:0000256" key="1">
    <source>
        <dbReference type="ARBA" id="ARBA00004651"/>
    </source>
</evidence>
<evidence type="ECO:0000256" key="2">
    <source>
        <dbReference type="ARBA" id="ARBA00022475"/>
    </source>
</evidence>
<evidence type="ECO:0000313" key="10">
    <source>
        <dbReference type="Proteomes" id="UP000467385"/>
    </source>
</evidence>
<keyword evidence="10" id="KW-1185">Reference proteome</keyword>
<gene>
    <name evidence="9" type="ORF">MCNS_05040</name>
</gene>
<proteinExistence type="inferred from homology"/>
<evidence type="ECO:0000256" key="3">
    <source>
        <dbReference type="ARBA" id="ARBA00022692"/>
    </source>
</evidence>
<accession>A0A7I7Y992</accession>
<dbReference type="Proteomes" id="UP000467385">
    <property type="component" value="Chromosome"/>
</dbReference>
<reference evidence="9 10" key="1">
    <citation type="journal article" date="2019" name="Emerg. Microbes Infect.">
        <title>Comprehensive subspecies identification of 175 nontuberculous mycobacteria species based on 7547 genomic profiles.</title>
        <authorList>
            <person name="Matsumoto Y."/>
            <person name="Kinjo T."/>
            <person name="Motooka D."/>
            <person name="Nabeya D."/>
            <person name="Jung N."/>
            <person name="Uechi K."/>
            <person name="Horii T."/>
            <person name="Iida T."/>
            <person name="Fujita J."/>
            <person name="Nakamura S."/>
        </authorList>
    </citation>
    <scope>NUCLEOTIDE SEQUENCE [LARGE SCALE GENOMIC DNA]</scope>
    <source>
        <strain evidence="9 10">JCM 14738</strain>
    </source>
</reference>
<feature type="transmembrane region" description="Helical" evidence="7">
    <location>
        <begin position="437"/>
        <end position="458"/>
    </location>
</feature>
<feature type="domain" description="Integral membrane bound transporter" evidence="8">
    <location>
        <begin position="371"/>
        <end position="498"/>
    </location>
</feature>
<dbReference type="EMBL" id="AP022613">
    <property type="protein sequence ID" value="BBZ37441.1"/>
    <property type="molecule type" value="Genomic_DNA"/>
</dbReference>
<evidence type="ECO:0000256" key="4">
    <source>
        <dbReference type="ARBA" id="ARBA00022989"/>
    </source>
</evidence>
<comment type="subcellular location">
    <subcellularLocation>
        <location evidence="1">Cell membrane</location>
        <topology evidence="1">Multi-pass membrane protein</topology>
    </subcellularLocation>
</comment>
<feature type="transmembrane region" description="Helical" evidence="7">
    <location>
        <begin position="108"/>
        <end position="125"/>
    </location>
</feature>
<dbReference type="PANTHER" id="PTHR30509:SF9">
    <property type="entry name" value="MULTIDRUG RESISTANCE PROTEIN MDTO"/>
    <property type="match status" value="1"/>
</dbReference>
<comment type="similarity">
    <text evidence="6">Belongs to the YccS/YhfK family.</text>
</comment>
<feature type="transmembrane region" description="Helical" evidence="7">
    <location>
        <begin position="384"/>
        <end position="401"/>
    </location>
</feature>
<evidence type="ECO:0000259" key="8">
    <source>
        <dbReference type="Pfam" id="PF13515"/>
    </source>
</evidence>
<feature type="transmembrane region" description="Helical" evidence="7">
    <location>
        <begin position="132"/>
        <end position="152"/>
    </location>
</feature>
<feature type="transmembrane region" description="Helical" evidence="7">
    <location>
        <begin position="59"/>
        <end position="78"/>
    </location>
</feature>
<keyword evidence="3 7" id="KW-0812">Transmembrane</keyword>
<dbReference type="InterPro" id="IPR049453">
    <property type="entry name" value="Memb_transporter_dom"/>
</dbReference>
<dbReference type="Pfam" id="PF13515">
    <property type="entry name" value="FUSC_2"/>
    <property type="match status" value="1"/>
</dbReference>
<evidence type="ECO:0000256" key="5">
    <source>
        <dbReference type="ARBA" id="ARBA00023136"/>
    </source>
</evidence>
<evidence type="ECO:0000256" key="7">
    <source>
        <dbReference type="SAM" id="Phobius"/>
    </source>
</evidence>
<feature type="transmembrane region" description="Helical" evidence="7">
    <location>
        <begin position="489"/>
        <end position="506"/>
    </location>
</feature>
<dbReference type="GO" id="GO:0005886">
    <property type="term" value="C:plasma membrane"/>
    <property type="evidence" value="ECO:0007669"/>
    <property type="project" value="UniProtKB-SubCell"/>
</dbReference>
<keyword evidence="2" id="KW-1003">Cell membrane</keyword>
<evidence type="ECO:0000313" key="9">
    <source>
        <dbReference type="EMBL" id="BBZ37441.1"/>
    </source>
</evidence>
<sequence length="703" mass="75891">MLRLRMATRTTAALALSLWLLFFLTRVTGQPLTVALLGVVITMIAARSVNEPDPHQQRITMALLPLPAALSLTAAAVLAPHRLAADVGFVLVVFTAVYIRRFGARGRALGMVAFMAYFFTLYLGARISELPWMIGAVVVGTISTFVMTAYVLPDRPEAVLRATIRALRARMAIVVDTTAEALRTGRLDERRRRRMRARIIRLNETALMVQSQVEDKADPAMLWPGVSSEQLAPWLFDAELAIEWVAIAGRRAVEAGIPAATRVELVSALTQLARAIRTPQAGGLHRAASQAQRILDQPASGDEPAVRRLALAIINAATATAEVRAIVESASAPTPVVESSEPDEDIADEARGGGLRATTRQAIQVTVAASLAIVVGESVSPLRWFWAVIAAFVIFAGTNSWGETLTKGWQRLLGTMLGVPSGVVVATLFAGNKTASLAAIFVCLFCAFYFMTVTYSLMTFWITTMLALLYGLLGQFSFGVLLLRIEETAIGAMIGVAVAILVLPTNTRTAIREDTRAFLTSLSALIEISTDTMFGGGETASPTEQARELDRKLQQFRVSTKPLLAGVAGLAARRSIRRELRLFSACDRYGRSLARSAERYRHPVRSEPLARAFRAAADQTRCNIDALLAIIDGTAGARISSTTDELDAAETMARQRDGVELTPHTRRFLTAVHALRQIDRAVVSAAINVGAREGAAVPRPVAG</sequence>
<name>A0A7I7Y992_9MYCO</name>
<protein>
    <submittedName>
        <fullName evidence="9">Membrane protein</fullName>
    </submittedName>
</protein>
<dbReference type="PANTHER" id="PTHR30509">
    <property type="entry name" value="P-HYDROXYBENZOIC ACID EFFLUX PUMP SUBUNIT-RELATED"/>
    <property type="match status" value="1"/>
</dbReference>
<keyword evidence="5 7" id="KW-0472">Membrane</keyword>
<feature type="transmembrane region" description="Helical" evidence="7">
    <location>
        <begin position="413"/>
        <end position="431"/>
    </location>
</feature>
<feature type="transmembrane region" description="Helical" evidence="7">
    <location>
        <begin position="465"/>
        <end position="483"/>
    </location>
</feature>
<evidence type="ECO:0000256" key="6">
    <source>
        <dbReference type="ARBA" id="ARBA00043993"/>
    </source>
</evidence>
<keyword evidence="4 7" id="KW-1133">Transmembrane helix</keyword>
<organism evidence="9 10">
    <name type="scientific">Mycobacterium conspicuum</name>
    <dbReference type="NCBI Taxonomy" id="44010"/>
    <lineage>
        <taxon>Bacteria</taxon>
        <taxon>Bacillati</taxon>
        <taxon>Actinomycetota</taxon>
        <taxon>Actinomycetes</taxon>
        <taxon>Mycobacteriales</taxon>
        <taxon>Mycobacteriaceae</taxon>
        <taxon>Mycobacterium</taxon>
    </lineage>
</organism>